<keyword evidence="1" id="KW-0812">Transmembrane</keyword>
<evidence type="ECO:0000313" key="2">
    <source>
        <dbReference type="EMBL" id="ABW98258.1"/>
    </source>
</evidence>
<dbReference type="Proteomes" id="UP000243127">
    <property type="component" value="Nucleomorph 3"/>
</dbReference>
<feature type="transmembrane region" description="Helical" evidence="1">
    <location>
        <begin position="520"/>
        <end position="538"/>
    </location>
</feature>
<geneLocation type="nucleomorph" evidence="2"/>
<feature type="transmembrane region" description="Helical" evidence="1">
    <location>
        <begin position="558"/>
        <end position="580"/>
    </location>
</feature>
<evidence type="ECO:0000256" key="1">
    <source>
        <dbReference type="SAM" id="Phobius"/>
    </source>
</evidence>
<reference evidence="2 3" key="1">
    <citation type="journal article" date="2007" name="Proc. Natl. Acad. Sci. U.S.A.">
        <title>Nucleomorph genome of Hemiselmis andersenii reveals complete intron loss and compaction as a driver of protein structure and function.</title>
        <authorList>
            <person name="Lane C.E."/>
            <person name="van den Heuvel K."/>
            <person name="Kozera C."/>
            <person name="Curtis B.A."/>
            <person name="Parsons B.J."/>
            <person name="Bowman S."/>
            <person name="Archibald J.M."/>
        </authorList>
    </citation>
    <scope>NUCLEOTIDE SEQUENCE [LARGE SCALE GENOMIC DNA]</scope>
    <source>
        <strain evidence="2 3">CCMP644</strain>
    </source>
</reference>
<dbReference type="GeneID" id="5739499"/>
<gene>
    <name evidence="2" type="ORF">HAN_3g456</name>
</gene>
<keyword evidence="2" id="KW-0542">Nucleomorph</keyword>
<proteinExistence type="predicted"/>
<name>A9BL75_HEMAN</name>
<keyword evidence="1" id="KW-1133">Transmembrane helix</keyword>
<dbReference type="RefSeq" id="XP_001712583.1">
    <property type="nucleotide sequence ID" value="XM_001712531.1"/>
</dbReference>
<evidence type="ECO:0000313" key="3">
    <source>
        <dbReference type="Proteomes" id="UP000243127"/>
    </source>
</evidence>
<feature type="transmembrane region" description="Helical" evidence="1">
    <location>
        <begin position="213"/>
        <end position="233"/>
    </location>
</feature>
<sequence>MEKQNKEKFSFFLDLFKKKIWAILKITTSKKNKQEEIFFLNFKSFYNKILKIKVKNSNRNIYKFLKKNSLESIDILRNKSKNFNLHFLEEEIEREKFLKKKGKNFILFLKESDFLSKTVKPDLYYKNIKILKSKKIEISKKKTQGKFQFIFLIPFQKNLCFLRFFFSKIMLFPKKYTFDTKKKNFFNFFFYKVSILVLYSIERFGNFKNLARLYPLRAIIIKNKFFFLIFFFLEKNSIKTFGNLKNFYNFFFFLSQYLKQPIDSLVFSFFYLEKTKNFSSKIKESDFFQSLLKPTIKYFIDNFPRKSNFYCRMVLCFSIFLLKLFSQMIKQEKFLIKVDSKNENLFFNILGQKHGFSRKIVELFLKNFDFLELRAAFFQKPKRKNRCKKFFNFFLKKKKIYFFIVKPFLKSFFSVKKKTVQIFLRSEKKKTRIELALKSNSSGFGFFLPVHVLKSNNLCLVFWVPIRFNYHFFEISWGTKKSNLVRYEPHFLPSFLLKSFLFKIEIFQEINIWINFLKIFKNRIFGNLFLPLGFLNFFNQKKKFNRTKEEEKPLHQFFFFELLFLLEETYFFLAQILFLLRKREILSNNIKRKIRMFY</sequence>
<feature type="transmembrane region" description="Helical" evidence="1">
    <location>
        <begin position="184"/>
        <end position="201"/>
    </location>
</feature>
<protein>
    <submittedName>
        <fullName evidence="2">Uncharacterized protein</fullName>
    </submittedName>
</protein>
<dbReference type="EMBL" id="CP000883">
    <property type="protein sequence ID" value="ABW98258.1"/>
    <property type="molecule type" value="Genomic_DNA"/>
</dbReference>
<accession>A9BL75</accession>
<dbReference type="AlphaFoldDB" id="A9BL75"/>
<keyword evidence="1" id="KW-0472">Membrane</keyword>
<organism evidence="2 3">
    <name type="scientific">Hemiselmis andersenii</name>
    <name type="common">Cryptophyte alga</name>
    <dbReference type="NCBI Taxonomy" id="464988"/>
    <lineage>
        <taxon>Eukaryota</taxon>
        <taxon>Cryptophyceae</taxon>
        <taxon>Cryptomonadales</taxon>
        <taxon>Hemiselmidaceae</taxon>
        <taxon>Hemiselmis</taxon>
    </lineage>
</organism>